<reference evidence="2 3" key="1">
    <citation type="submission" date="2023-10" db="EMBL/GenBank/DDBJ databases">
        <title>Chromosome-scale genome assembly provides insights into flower coloration mechanisms of Canna indica.</title>
        <authorList>
            <person name="Li C."/>
        </authorList>
    </citation>
    <scope>NUCLEOTIDE SEQUENCE [LARGE SCALE GENOMIC DNA]</scope>
    <source>
        <tissue evidence="2">Flower</tissue>
    </source>
</reference>
<dbReference type="Proteomes" id="UP001327560">
    <property type="component" value="Chromosome 8"/>
</dbReference>
<name>A0AAQ3QPU4_9LILI</name>
<comment type="similarity">
    <text evidence="1">Belongs to the ARG7 family.</text>
</comment>
<dbReference type="InterPro" id="IPR003676">
    <property type="entry name" value="SAUR_fam"/>
</dbReference>
<protein>
    <submittedName>
        <fullName evidence="2">Auxin-responsive protein SAUR50</fullName>
    </submittedName>
</protein>
<dbReference type="GO" id="GO:0009733">
    <property type="term" value="P:response to auxin"/>
    <property type="evidence" value="ECO:0007669"/>
    <property type="project" value="InterPro"/>
</dbReference>
<dbReference type="EMBL" id="CP136897">
    <property type="protein sequence ID" value="WOL15945.1"/>
    <property type="molecule type" value="Genomic_DNA"/>
</dbReference>
<gene>
    <name evidence="2" type="ORF">Cni_G24727</name>
</gene>
<dbReference type="PANTHER" id="PTHR31929">
    <property type="entry name" value="SAUR-LIKE AUXIN-RESPONSIVE PROTEIN FAMILY-RELATED"/>
    <property type="match status" value="1"/>
</dbReference>
<organism evidence="2 3">
    <name type="scientific">Canna indica</name>
    <name type="common">Indian-shot</name>
    <dbReference type="NCBI Taxonomy" id="4628"/>
    <lineage>
        <taxon>Eukaryota</taxon>
        <taxon>Viridiplantae</taxon>
        <taxon>Streptophyta</taxon>
        <taxon>Embryophyta</taxon>
        <taxon>Tracheophyta</taxon>
        <taxon>Spermatophyta</taxon>
        <taxon>Magnoliopsida</taxon>
        <taxon>Liliopsida</taxon>
        <taxon>Zingiberales</taxon>
        <taxon>Cannaceae</taxon>
        <taxon>Canna</taxon>
    </lineage>
</organism>
<evidence type="ECO:0000313" key="2">
    <source>
        <dbReference type="EMBL" id="WOL15945.1"/>
    </source>
</evidence>
<accession>A0AAQ3QPU4</accession>
<keyword evidence="3" id="KW-1185">Reference proteome</keyword>
<proteinExistence type="inferred from homology"/>
<evidence type="ECO:0000313" key="3">
    <source>
        <dbReference type="Proteomes" id="UP001327560"/>
    </source>
</evidence>
<sequence>MKMSSMKLLRAFHKKLKKIGNEKSLWAILTCIEERNIPRDVPKGHMVVYVGDKRKRFIIRITFLEHPLFQVLLDQAQEEYEFQPFSKLCIPCDENVFIAILHYVNSEQGQRFWFCC</sequence>
<evidence type="ECO:0000256" key="1">
    <source>
        <dbReference type="ARBA" id="ARBA00006974"/>
    </source>
</evidence>
<dbReference type="Pfam" id="PF02519">
    <property type="entry name" value="Auxin_inducible"/>
    <property type="match status" value="1"/>
</dbReference>
<dbReference type="AlphaFoldDB" id="A0AAQ3QPU4"/>